<protein>
    <submittedName>
        <fullName evidence="1">Uncharacterized protein</fullName>
    </submittedName>
</protein>
<dbReference type="EMBL" id="CM039428">
    <property type="protein sequence ID" value="KAI4351368.1"/>
    <property type="molecule type" value="Genomic_DNA"/>
</dbReference>
<evidence type="ECO:0000313" key="2">
    <source>
        <dbReference type="Proteomes" id="UP000828941"/>
    </source>
</evidence>
<reference evidence="1 2" key="1">
    <citation type="journal article" date="2022" name="DNA Res.">
        <title>Chromosomal-level genome assembly of the orchid tree Bauhinia variegata (Leguminosae; Cercidoideae) supports the allotetraploid origin hypothesis of Bauhinia.</title>
        <authorList>
            <person name="Zhong Y."/>
            <person name="Chen Y."/>
            <person name="Zheng D."/>
            <person name="Pang J."/>
            <person name="Liu Y."/>
            <person name="Luo S."/>
            <person name="Meng S."/>
            <person name="Qian L."/>
            <person name="Wei D."/>
            <person name="Dai S."/>
            <person name="Zhou R."/>
        </authorList>
    </citation>
    <scope>NUCLEOTIDE SEQUENCE [LARGE SCALE GENOMIC DNA]</scope>
    <source>
        <strain evidence="1">BV-YZ2020</strain>
    </source>
</reference>
<dbReference type="Proteomes" id="UP000828941">
    <property type="component" value="Chromosome 3"/>
</dbReference>
<evidence type="ECO:0000313" key="1">
    <source>
        <dbReference type="EMBL" id="KAI4351368.1"/>
    </source>
</evidence>
<organism evidence="1 2">
    <name type="scientific">Bauhinia variegata</name>
    <name type="common">Purple orchid tree</name>
    <name type="synonym">Phanera variegata</name>
    <dbReference type="NCBI Taxonomy" id="167791"/>
    <lineage>
        <taxon>Eukaryota</taxon>
        <taxon>Viridiplantae</taxon>
        <taxon>Streptophyta</taxon>
        <taxon>Embryophyta</taxon>
        <taxon>Tracheophyta</taxon>
        <taxon>Spermatophyta</taxon>
        <taxon>Magnoliopsida</taxon>
        <taxon>eudicotyledons</taxon>
        <taxon>Gunneridae</taxon>
        <taxon>Pentapetalae</taxon>
        <taxon>rosids</taxon>
        <taxon>fabids</taxon>
        <taxon>Fabales</taxon>
        <taxon>Fabaceae</taxon>
        <taxon>Cercidoideae</taxon>
        <taxon>Cercideae</taxon>
        <taxon>Bauhiniinae</taxon>
        <taxon>Bauhinia</taxon>
    </lineage>
</organism>
<comment type="caution">
    <text evidence="1">The sequence shown here is derived from an EMBL/GenBank/DDBJ whole genome shotgun (WGS) entry which is preliminary data.</text>
</comment>
<sequence length="75" mass="8314">MIKSANWCICKINSRQSIYRLCCCYNFCSDWAACPISPRSISGFYIVLGGSSISWKSKKQTTVSLSSAVHATCHN</sequence>
<name>A0ACB9PS77_BAUVA</name>
<proteinExistence type="predicted"/>
<keyword evidence="2" id="KW-1185">Reference proteome</keyword>
<accession>A0ACB9PS77</accession>
<gene>
    <name evidence="1" type="ORF">L6164_005740</name>
</gene>